<proteinExistence type="inferred from homology"/>
<evidence type="ECO:0000256" key="2">
    <source>
        <dbReference type="ARBA" id="ARBA00022814"/>
    </source>
</evidence>
<evidence type="ECO:0000313" key="8">
    <source>
        <dbReference type="EMBL" id="WAH39007.1"/>
    </source>
</evidence>
<feature type="domain" description="NusB/RsmB/TIM44" evidence="7">
    <location>
        <begin position="4"/>
        <end position="128"/>
    </location>
</feature>
<keyword evidence="3 6" id="KW-0694">RNA-binding</keyword>
<evidence type="ECO:0000256" key="1">
    <source>
        <dbReference type="ARBA" id="ARBA00005952"/>
    </source>
</evidence>
<dbReference type="InterPro" id="IPR035926">
    <property type="entry name" value="NusB-like_sf"/>
</dbReference>
<dbReference type="NCBIfam" id="TIGR01951">
    <property type="entry name" value="nusB"/>
    <property type="match status" value="1"/>
</dbReference>
<evidence type="ECO:0000256" key="3">
    <source>
        <dbReference type="ARBA" id="ARBA00022884"/>
    </source>
</evidence>
<accession>A0ABY6Z8W2</accession>
<sequence>MTRHEARQCALQALYQIDISDSEVPDAIAFVLEDKTVSDRDLEYVRSLVVGTRNHLIELDEQLEKIMERWSTERVGRVELNVLRLATYELLYDATMPAASILDEAVRLAKGYATEQSGKFVNGVLAKMLPVVRPDEAVKPGAGGKTEEE</sequence>
<evidence type="ECO:0000256" key="4">
    <source>
        <dbReference type="ARBA" id="ARBA00023015"/>
    </source>
</evidence>
<comment type="function">
    <text evidence="6">Involved in transcription antitermination. Required for transcription of ribosomal RNA (rRNA) genes. Binds specifically to the boxA antiterminator sequence of the ribosomal RNA (rrn) operons.</text>
</comment>
<dbReference type="EMBL" id="CP104064">
    <property type="protein sequence ID" value="WAH39007.1"/>
    <property type="molecule type" value="Genomic_DNA"/>
</dbReference>
<dbReference type="HAMAP" id="MF_00073">
    <property type="entry name" value="NusB"/>
    <property type="match status" value="1"/>
</dbReference>
<dbReference type="CDD" id="cd00619">
    <property type="entry name" value="Terminator_NusB"/>
    <property type="match status" value="1"/>
</dbReference>
<evidence type="ECO:0000256" key="5">
    <source>
        <dbReference type="ARBA" id="ARBA00023163"/>
    </source>
</evidence>
<name>A0ABY6Z8W2_9BACL</name>
<evidence type="ECO:0000256" key="6">
    <source>
        <dbReference type="HAMAP-Rule" id="MF_00073"/>
    </source>
</evidence>
<keyword evidence="5 6" id="KW-0804">Transcription</keyword>
<dbReference type="PANTHER" id="PTHR11078:SF3">
    <property type="entry name" value="ANTITERMINATION NUSB DOMAIN-CONTAINING PROTEIN"/>
    <property type="match status" value="1"/>
</dbReference>
<keyword evidence="2 6" id="KW-0889">Transcription antitermination</keyword>
<reference evidence="8" key="1">
    <citation type="submission" date="2022-08" db="EMBL/GenBank/DDBJ databases">
        <title>Alicyclobacillus dauci DSM2870, complete genome.</title>
        <authorList>
            <person name="Wang Q."/>
            <person name="Cai R."/>
            <person name="Wang Z."/>
        </authorList>
    </citation>
    <scope>NUCLEOTIDE SEQUENCE</scope>
    <source>
        <strain evidence="8">DSM 28700</strain>
    </source>
</reference>
<dbReference type="InterPro" id="IPR011605">
    <property type="entry name" value="NusB_fam"/>
</dbReference>
<keyword evidence="4 6" id="KW-0805">Transcription regulation</keyword>
<dbReference type="Pfam" id="PF01029">
    <property type="entry name" value="NusB"/>
    <property type="match status" value="1"/>
</dbReference>
<dbReference type="Gene3D" id="1.10.940.10">
    <property type="entry name" value="NusB-like"/>
    <property type="match status" value="1"/>
</dbReference>
<gene>
    <name evidence="6 8" type="primary">nusB</name>
    <name evidence="8" type="ORF">NZD86_11255</name>
</gene>
<dbReference type="Proteomes" id="UP001164803">
    <property type="component" value="Chromosome"/>
</dbReference>
<keyword evidence="9" id="KW-1185">Reference proteome</keyword>
<dbReference type="InterPro" id="IPR006027">
    <property type="entry name" value="NusB_RsmB_TIM44"/>
</dbReference>
<dbReference type="RefSeq" id="WP_268046636.1">
    <property type="nucleotide sequence ID" value="NZ_CP104064.1"/>
</dbReference>
<dbReference type="PANTHER" id="PTHR11078">
    <property type="entry name" value="N UTILIZATION SUBSTANCE PROTEIN B-RELATED"/>
    <property type="match status" value="1"/>
</dbReference>
<organism evidence="8 9">
    <name type="scientific">Alicyclobacillus dauci</name>
    <dbReference type="NCBI Taxonomy" id="1475485"/>
    <lineage>
        <taxon>Bacteria</taxon>
        <taxon>Bacillati</taxon>
        <taxon>Bacillota</taxon>
        <taxon>Bacilli</taxon>
        <taxon>Bacillales</taxon>
        <taxon>Alicyclobacillaceae</taxon>
        <taxon>Alicyclobacillus</taxon>
    </lineage>
</organism>
<dbReference type="SUPFAM" id="SSF48013">
    <property type="entry name" value="NusB-like"/>
    <property type="match status" value="1"/>
</dbReference>
<comment type="similarity">
    <text evidence="1 6">Belongs to the NusB family.</text>
</comment>
<evidence type="ECO:0000313" key="9">
    <source>
        <dbReference type="Proteomes" id="UP001164803"/>
    </source>
</evidence>
<protein>
    <recommendedName>
        <fullName evidence="6">Transcription antitermination protein NusB</fullName>
    </recommendedName>
    <alternativeName>
        <fullName evidence="6">Antitermination factor NusB</fullName>
    </alternativeName>
</protein>
<evidence type="ECO:0000259" key="7">
    <source>
        <dbReference type="Pfam" id="PF01029"/>
    </source>
</evidence>